<dbReference type="PATRIC" id="fig|1267766.3.peg.1021"/>
<dbReference type="InterPro" id="IPR036390">
    <property type="entry name" value="WH_DNA-bd_sf"/>
</dbReference>
<dbReference type="STRING" id="1267766.WYH_01015"/>
<dbReference type="EMBL" id="CP011452">
    <property type="protein sequence ID" value="AKH42063.1"/>
    <property type="molecule type" value="Genomic_DNA"/>
</dbReference>
<dbReference type="Pfam" id="PF01638">
    <property type="entry name" value="HxlR"/>
    <property type="match status" value="1"/>
</dbReference>
<organism evidence="1 2">
    <name type="scientific">Croceibacterium atlanticum</name>
    <dbReference type="NCBI Taxonomy" id="1267766"/>
    <lineage>
        <taxon>Bacteria</taxon>
        <taxon>Pseudomonadati</taxon>
        <taxon>Pseudomonadota</taxon>
        <taxon>Alphaproteobacteria</taxon>
        <taxon>Sphingomonadales</taxon>
        <taxon>Erythrobacteraceae</taxon>
        <taxon>Croceibacterium</taxon>
    </lineage>
</organism>
<name>A0A0F7KNH0_9SPHN</name>
<dbReference type="OrthoDB" id="9782219at2"/>
<dbReference type="PROSITE" id="PS51118">
    <property type="entry name" value="HTH_HXLR"/>
    <property type="match status" value="1"/>
</dbReference>
<dbReference type="InterPro" id="IPR002577">
    <property type="entry name" value="HTH_HxlR"/>
</dbReference>
<dbReference type="InterPro" id="IPR036388">
    <property type="entry name" value="WH-like_DNA-bd_sf"/>
</dbReference>
<evidence type="ECO:0000313" key="1">
    <source>
        <dbReference type="EMBL" id="AKH42063.1"/>
    </source>
</evidence>
<proteinExistence type="predicted"/>
<dbReference type="Gene3D" id="1.10.10.10">
    <property type="entry name" value="Winged helix-like DNA-binding domain superfamily/Winged helix DNA-binding domain"/>
    <property type="match status" value="1"/>
</dbReference>
<dbReference type="SUPFAM" id="SSF46785">
    <property type="entry name" value="Winged helix' DNA-binding domain"/>
    <property type="match status" value="1"/>
</dbReference>
<reference evidence="1" key="1">
    <citation type="submission" date="2015-05" db="EMBL/GenBank/DDBJ databases">
        <title>The complete genome of Altererythrobacter atlanticus strain 26DY36.</title>
        <authorList>
            <person name="Wu Y.-H."/>
            <person name="Cheng H."/>
            <person name="Wu X.-W."/>
        </authorList>
    </citation>
    <scope>NUCLEOTIDE SEQUENCE [LARGE SCALE GENOMIC DNA]</scope>
    <source>
        <strain evidence="1">26DY36</strain>
    </source>
</reference>
<gene>
    <name evidence="1" type="primary">yodB</name>
    <name evidence="1" type="ORF">WYH_01015</name>
</gene>
<keyword evidence="2" id="KW-1185">Reference proteome</keyword>
<protein>
    <submittedName>
        <fullName evidence="1">HTH-type transcriptional regulator YodB</fullName>
    </submittedName>
</protein>
<dbReference type="PANTHER" id="PTHR33204:SF18">
    <property type="entry name" value="TRANSCRIPTIONAL REGULATORY PROTEIN"/>
    <property type="match status" value="1"/>
</dbReference>
<dbReference type="Proteomes" id="UP000034392">
    <property type="component" value="Chromosome"/>
</dbReference>
<dbReference type="RefSeq" id="WP_046902965.1">
    <property type="nucleotide sequence ID" value="NZ_CP011452.2"/>
</dbReference>
<accession>A0A0F7KNH0</accession>
<dbReference type="KEGG" id="aay:WYH_01015"/>
<dbReference type="AlphaFoldDB" id="A0A0F7KNH0"/>
<evidence type="ECO:0000313" key="2">
    <source>
        <dbReference type="Proteomes" id="UP000034392"/>
    </source>
</evidence>
<sequence>MKLQKETAVHGKWYQDACGAAFAFELLGERWSLLIVREMMLGPRRFSELRASLPGLSARVLTERLEGLQASGLLQKRMLPPPASVQVYELTEWGYAAQPAMLELCRWSVRSPAHDPTLHLSPTALMLSLKAMYDPEAGQHFTGQVGFAVSGSEFVAELGEKGMSVRRGDAEQGRVTFRAELPLPLLRAFYGKAPPEMLEQSGQLEIGKERYLAEAVISKFVFPEKIVPPE</sequence>
<dbReference type="PANTHER" id="PTHR33204">
    <property type="entry name" value="TRANSCRIPTIONAL REGULATOR, MARR FAMILY"/>
    <property type="match status" value="1"/>
</dbReference>